<dbReference type="SUPFAM" id="SSF51445">
    <property type="entry name" value="(Trans)glycosidases"/>
    <property type="match status" value="1"/>
</dbReference>
<dbReference type="EC" id="3.2.1.86" evidence="5"/>
<dbReference type="PANTHER" id="PTHR10353:SF122">
    <property type="entry name" value="6-PHOSPHO-BETA-GLUCOSIDASE ASCB-RELATED"/>
    <property type="match status" value="1"/>
</dbReference>
<accession>A0A841C8H9</accession>
<dbReference type="Gene3D" id="3.20.20.80">
    <property type="entry name" value="Glycosidases"/>
    <property type="match status" value="1"/>
</dbReference>
<comment type="similarity">
    <text evidence="1 4">Belongs to the glycosyl hydrolase 1 family.</text>
</comment>
<reference evidence="5 6" key="1">
    <citation type="submission" date="2020-08" db="EMBL/GenBank/DDBJ databases">
        <title>Genomic Encyclopedia of Type Strains, Phase IV (KMG-IV): sequencing the most valuable type-strain genomes for metagenomic binning, comparative biology and taxonomic classification.</title>
        <authorList>
            <person name="Goeker M."/>
        </authorList>
    </citation>
    <scope>NUCLEOTIDE SEQUENCE [LARGE SCALE GENOMIC DNA]</scope>
    <source>
        <strain evidence="5 6">DSM 14925</strain>
    </source>
</reference>
<evidence type="ECO:0000256" key="2">
    <source>
        <dbReference type="ARBA" id="ARBA00022801"/>
    </source>
</evidence>
<evidence type="ECO:0000256" key="1">
    <source>
        <dbReference type="ARBA" id="ARBA00010838"/>
    </source>
</evidence>
<proteinExistence type="inferred from homology"/>
<sequence>MTTLKDNFFWGNSTSSMQTEGGWNEGGKGLSVYDVRPATEKTTDWHVAIDNFHDFDTDLDLMKEMGMNMYRFQISWSRVVPNGDGEFNEGGIEFYSRLIDGLIRRGIEPMVCLYHFDMPLALAEKYNGFLSRHVVDAFVRFSEEMIRRFSNRVKYWIVFNEHNLYFGPEAYTIAGYESGEKTLSELYTIFHHTVLAHCQISDFIHQSYEDVRIGGMLAHTEVYPASTSPVDNLAVRRFEEFLTYNLCDVYAWGHYSEAVLTFVKNHSIDMDWQEGDEKILKRGISDFISFSYYRSCLLDASKITENDSPNHYFEIGMKSDLSLPANEWGWTVDSVGFRNIISRLYSRYGLPVFPIENGIGQRENWDGINTIQDDVRIEYHKAHIQALKDAVELDGTEVLGYLGWGLIDIPSSHADMEKRYGAVYVNRGNHDLRDMKRAKKKSFGWFQRAFKSNGEKI</sequence>
<gene>
    <name evidence="5" type="ORF">HNQ37_000928</name>
</gene>
<keyword evidence="2 5" id="KW-0378">Hydrolase</keyword>
<evidence type="ECO:0000313" key="5">
    <source>
        <dbReference type="EMBL" id="MBB5888038.1"/>
    </source>
</evidence>
<name>A0A841C8H9_9LACT</name>
<keyword evidence="3 5" id="KW-0326">Glycosidase</keyword>
<organism evidence="5 6">
    <name type="scientific">Lactovum miscens</name>
    <dbReference type="NCBI Taxonomy" id="190387"/>
    <lineage>
        <taxon>Bacteria</taxon>
        <taxon>Bacillati</taxon>
        <taxon>Bacillota</taxon>
        <taxon>Bacilli</taxon>
        <taxon>Lactobacillales</taxon>
        <taxon>Streptococcaceae</taxon>
        <taxon>Lactovum</taxon>
    </lineage>
</organism>
<protein>
    <submittedName>
        <fullName evidence="5">6-phospho-beta-glucosidase</fullName>
        <ecNumber evidence="5">3.2.1.86</ecNumber>
    </submittedName>
</protein>
<dbReference type="RefSeq" id="WP_183539723.1">
    <property type="nucleotide sequence ID" value="NZ_DASWOY010000059.1"/>
</dbReference>
<dbReference type="Proteomes" id="UP000562464">
    <property type="component" value="Unassembled WGS sequence"/>
</dbReference>
<evidence type="ECO:0000256" key="4">
    <source>
        <dbReference type="RuleBase" id="RU003690"/>
    </source>
</evidence>
<keyword evidence="6" id="KW-1185">Reference proteome</keyword>
<dbReference type="FunFam" id="3.20.20.80:FF:000004">
    <property type="entry name" value="Beta-glucosidase 6-phospho-beta-glucosidase"/>
    <property type="match status" value="1"/>
</dbReference>
<evidence type="ECO:0000256" key="3">
    <source>
        <dbReference type="ARBA" id="ARBA00023295"/>
    </source>
</evidence>
<dbReference type="Pfam" id="PF00232">
    <property type="entry name" value="Glyco_hydro_1"/>
    <property type="match status" value="1"/>
</dbReference>
<dbReference type="PRINTS" id="PR00131">
    <property type="entry name" value="GLHYDRLASE1"/>
</dbReference>
<dbReference type="EMBL" id="JACHHV010000013">
    <property type="protein sequence ID" value="MBB5888038.1"/>
    <property type="molecule type" value="Genomic_DNA"/>
</dbReference>
<evidence type="ECO:0000313" key="6">
    <source>
        <dbReference type="Proteomes" id="UP000562464"/>
    </source>
</evidence>
<dbReference type="GO" id="GO:0016052">
    <property type="term" value="P:carbohydrate catabolic process"/>
    <property type="evidence" value="ECO:0007669"/>
    <property type="project" value="TreeGrafter"/>
</dbReference>
<dbReference type="InterPro" id="IPR017853">
    <property type="entry name" value="GH"/>
</dbReference>
<dbReference type="GO" id="GO:0008706">
    <property type="term" value="F:6-phospho-beta-glucosidase activity"/>
    <property type="evidence" value="ECO:0007669"/>
    <property type="project" value="UniProtKB-EC"/>
</dbReference>
<dbReference type="InterPro" id="IPR001360">
    <property type="entry name" value="Glyco_hydro_1"/>
</dbReference>
<dbReference type="GO" id="GO:0005829">
    <property type="term" value="C:cytosol"/>
    <property type="evidence" value="ECO:0007669"/>
    <property type="project" value="TreeGrafter"/>
</dbReference>
<dbReference type="AlphaFoldDB" id="A0A841C8H9"/>
<dbReference type="PANTHER" id="PTHR10353">
    <property type="entry name" value="GLYCOSYL HYDROLASE"/>
    <property type="match status" value="1"/>
</dbReference>
<comment type="caution">
    <text evidence="5">The sequence shown here is derived from an EMBL/GenBank/DDBJ whole genome shotgun (WGS) entry which is preliminary data.</text>
</comment>